<accession>A0A9Q3EMR2</accession>
<evidence type="ECO:0000313" key="2">
    <source>
        <dbReference type="EMBL" id="MBW0522772.1"/>
    </source>
</evidence>
<sequence length="93" mass="10029">MTTRRGSKYPIQSDGGGLTSRKNPTGGKRKGEIPSGPESTQASAIFQRKVPEMPTISEPELEPSMSNLNTDKSHSEGSNRHIYEPVPAVLHGV</sequence>
<evidence type="ECO:0000313" key="3">
    <source>
        <dbReference type="Proteomes" id="UP000765509"/>
    </source>
</evidence>
<proteinExistence type="predicted"/>
<feature type="region of interest" description="Disordered" evidence="1">
    <location>
        <begin position="1"/>
        <end position="93"/>
    </location>
</feature>
<name>A0A9Q3EMR2_9BASI</name>
<feature type="compositionally biased region" description="Basic and acidic residues" evidence="1">
    <location>
        <begin position="71"/>
        <end position="83"/>
    </location>
</feature>
<dbReference type="EMBL" id="AVOT02029805">
    <property type="protein sequence ID" value="MBW0522772.1"/>
    <property type="molecule type" value="Genomic_DNA"/>
</dbReference>
<reference evidence="2" key="1">
    <citation type="submission" date="2021-03" db="EMBL/GenBank/DDBJ databases">
        <title>Draft genome sequence of rust myrtle Austropuccinia psidii MF-1, a brazilian biotype.</title>
        <authorList>
            <person name="Quecine M.C."/>
            <person name="Pachon D.M.R."/>
            <person name="Bonatelli M.L."/>
            <person name="Correr F.H."/>
            <person name="Franceschini L.M."/>
            <person name="Leite T.F."/>
            <person name="Margarido G.R.A."/>
            <person name="Almeida C.A."/>
            <person name="Ferrarezi J.A."/>
            <person name="Labate C.A."/>
        </authorList>
    </citation>
    <scope>NUCLEOTIDE SEQUENCE</scope>
    <source>
        <strain evidence="2">MF-1</strain>
    </source>
</reference>
<keyword evidence="3" id="KW-1185">Reference proteome</keyword>
<gene>
    <name evidence="2" type="ORF">O181_062487</name>
</gene>
<protein>
    <submittedName>
        <fullName evidence="2">Uncharacterized protein</fullName>
    </submittedName>
</protein>
<organism evidence="2 3">
    <name type="scientific">Austropuccinia psidii MF-1</name>
    <dbReference type="NCBI Taxonomy" id="1389203"/>
    <lineage>
        <taxon>Eukaryota</taxon>
        <taxon>Fungi</taxon>
        <taxon>Dikarya</taxon>
        <taxon>Basidiomycota</taxon>
        <taxon>Pucciniomycotina</taxon>
        <taxon>Pucciniomycetes</taxon>
        <taxon>Pucciniales</taxon>
        <taxon>Sphaerophragmiaceae</taxon>
        <taxon>Austropuccinia</taxon>
    </lineage>
</organism>
<comment type="caution">
    <text evidence="2">The sequence shown here is derived from an EMBL/GenBank/DDBJ whole genome shotgun (WGS) entry which is preliminary data.</text>
</comment>
<evidence type="ECO:0000256" key="1">
    <source>
        <dbReference type="SAM" id="MobiDB-lite"/>
    </source>
</evidence>
<dbReference type="Proteomes" id="UP000765509">
    <property type="component" value="Unassembled WGS sequence"/>
</dbReference>
<dbReference type="AlphaFoldDB" id="A0A9Q3EMR2"/>